<keyword evidence="1" id="KW-0732">Signal</keyword>
<dbReference type="AlphaFoldDB" id="H6L9W3"/>
<evidence type="ECO:0000313" key="2">
    <source>
        <dbReference type="EMBL" id="AFC24326.1"/>
    </source>
</evidence>
<dbReference type="KEGG" id="sgn:SGRA_1591"/>
<dbReference type="Pfam" id="PF11751">
    <property type="entry name" value="PorP_SprF"/>
    <property type="match status" value="1"/>
</dbReference>
<dbReference type="EMBL" id="CP002831">
    <property type="protein sequence ID" value="AFC24326.1"/>
    <property type="molecule type" value="Genomic_DNA"/>
</dbReference>
<accession>H6L9W3</accession>
<reference evidence="2 3" key="1">
    <citation type="journal article" date="2012" name="Stand. Genomic Sci.">
        <title>Complete genome sequencing and analysis of Saprospira grandis str. Lewin, a predatory marine bacterium.</title>
        <authorList>
            <person name="Saw J.H."/>
            <person name="Yuryev A."/>
            <person name="Kanbe M."/>
            <person name="Hou S."/>
            <person name="Young A.G."/>
            <person name="Aizawa S."/>
            <person name="Alam M."/>
        </authorList>
    </citation>
    <scope>NUCLEOTIDE SEQUENCE [LARGE SCALE GENOMIC DNA]</scope>
    <source>
        <strain evidence="2 3">Lewin</strain>
    </source>
</reference>
<name>H6L9W3_SAPGL</name>
<keyword evidence="3" id="KW-1185">Reference proteome</keyword>
<sequence>MKKQLLLFFALFFLGNAYGQQAVQYSLQPWNPYYYNTAYAGLDESLSMTGQFRKQWTGFAGSPLSFNFSAHLPINYINSGVGFMVEQDYRGLDGNAYTNTNFRFSYNYFIDLGEGKLSIGAAFRYLQKRVDGGAFRAPDGSYNTDSGIFDHNDGIIPLGVSQAQSATADFGIYYKNERLQLGLSSNYLTEPILALNDQAVDHELRSRNYFLSGSYTFDLDGQGDWKLQPTVLLKTDLTKFQPELGVLAHYQDQFYGGINLRGYDSKSLDAVVLVMGWRLNKQLKMAYAYDLSISGLRNFNGGSHEIMLNYNLQEPIGRELPAKVIYNPRFL</sequence>
<dbReference type="OrthoDB" id="891773at2"/>
<feature type="chain" id="PRO_5003604117" description="Bacteroidetes-specific membrane protein" evidence="1">
    <location>
        <begin position="20"/>
        <end position="331"/>
    </location>
</feature>
<dbReference type="RefSeq" id="WP_015691962.1">
    <property type="nucleotide sequence ID" value="NC_016940.1"/>
</dbReference>
<dbReference type="STRING" id="984262.SGRA_1591"/>
<evidence type="ECO:0000256" key="1">
    <source>
        <dbReference type="SAM" id="SignalP"/>
    </source>
</evidence>
<feature type="signal peptide" evidence="1">
    <location>
        <begin position="1"/>
        <end position="19"/>
    </location>
</feature>
<proteinExistence type="predicted"/>
<dbReference type="HOGENOM" id="CLU_068235_0_0_10"/>
<dbReference type="Proteomes" id="UP000007519">
    <property type="component" value="Chromosome"/>
</dbReference>
<evidence type="ECO:0008006" key="4">
    <source>
        <dbReference type="Google" id="ProtNLM"/>
    </source>
</evidence>
<dbReference type="InterPro" id="IPR019861">
    <property type="entry name" value="PorP/SprF_Bacteroidetes"/>
</dbReference>
<dbReference type="NCBIfam" id="TIGR03519">
    <property type="entry name" value="T9SS_PorP_fam"/>
    <property type="match status" value="1"/>
</dbReference>
<organism evidence="2 3">
    <name type="scientific">Saprospira grandis (strain Lewin)</name>
    <dbReference type="NCBI Taxonomy" id="984262"/>
    <lineage>
        <taxon>Bacteria</taxon>
        <taxon>Pseudomonadati</taxon>
        <taxon>Bacteroidota</taxon>
        <taxon>Saprospiria</taxon>
        <taxon>Saprospirales</taxon>
        <taxon>Saprospiraceae</taxon>
        <taxon>Saprospira</taxon>
    </lineage>
</organism>
<evidence type="ECO:0000313" key="3">
    <source>
        <dbReference type="Proteomes" id="UP000007519"/>
    </source>
</evidence>
<dbReference type="eggNOG" id="COG0226">
    <property type="taxonomic scope" value="Bacteria"/>
</dbReference>
<gene>
    <name evidence="2" type="ordered locus">SGRA_1591</name>
</gene>
<protein>
    <recommendedName>
        <fullName evidence="4">Bacteroidetes-specific membrane protein</fullName>
    </recommendedName>
</protein>